<dbReference type="AlphaFoldDB" id="A0A8S9G5H8"/>
<name>A0A8S9G5H8_BRACR</name>
<dbReference type="Gene3D" id="2.170.150.20">
    <property type="entry name" value="Peptide methionine sulfoxide reductase"/>
    <property type="match status" value="1"/>
</dbReference>
<dbReference type="InterPro" id="IPR011057">
    <property type="entry name" value="Mss4-like_sf"/>
</dbReference>
<evidence type="ECO:0000313" key="2">
    <source>
        <dbReference type="Proteomes" id="UP000712281"/>
    </source>
</evidence>
<sequence length="50" mass="5877">MAAEGSMQKGEEQWRAVLSPEQFRILRLKGTELYLCYYTAACTFQRKFLL</sequence>
<dbReference type="SUPFAM" id="SSF51316">
    <property type="entry name" value="Mss4-like"/>
    <property type="match status" value="1"/>
</dbReference>
<reference evidence="1" key="1">
    <citation type="submission" date="2019-12" db="EMBL/GenBank/DDBJ databases">
        <title>Genome sequencing and annotation of Brassica cretica.</title>
        <authorList>
            <person name="Studholme D.J."/>
            <person name="Sarris P.F."/>
        </authorList>
    </citation>
    <scope>NUCLEOTIDE SEQUENCE</scope>
    <source>
        <strain evidence="1">PFS-001/15</strain>
        <tissue evidence="1">Leaf</tissue>
    </source>
</reference>
<dbReference type="EMBL" id="QGKW02002228">
    <property type="protein sequence ID" value="KAF2539568.1"/>
    <property type="molecule type" value="Genomic_DNA"/>
</dbReference>
<dbReference type="Proteomes" id="UP000712281">
    <property type="component" value="Unassembled WGS sequence"/>
</dbReference>
<evidence type="ECO:0000313" key="1">
    <source>
        <dbReference type="EMBL" id="KAF2539568.1"/>
    </source>
</evidence>
<comment type="caution">
    <text evidence="1">The sequence shown here is derived from an EMBL/GenBank/DDBJ whole genome shotgun (WGS) entry which is preliminary data.</text>
</comment>
<organism evidence="1 2">
    <name type="scientific">Brassica cretica</name>
    <name type="common">Mustard</name>
    <dbReference type="NCBI Taxonomy" id="69181"/>
    <lineage>
        <taxon>Eukaryota</taxon>
        <taxon>Viridiplantae</taxon>
        <taxon>Streptophyta</taxon>
        <taxon>Embryophyta</taxon>
        <taxon>Tracheophyta</taxon>
        <taxon>Spermatophyta</taxon>
        <taxon>Magnoliopsida</taxon>
        <taxon>eudicotyledons</taxon>
        <taxon>Gunneridae</taxon>
        <taxon>Pentapetalae</taxon>
        <taxon>rosids</taxon>
        <taxon>malvids</taxon>
        <taxon>Brassicales</taxon>
        <taxon>Brassicaceae</taxon>
        <taxon>Brassiceae</taxon>
        <taxon>Brassica</taxon>
    </lineage>
</organism>
<accession>A0A8S9G5H8</accession>
<gene>
    <name evidence="1" type="ORF">F2Q68_00020524</name>
</gene>
<protein>
    <submittedName>
        <fullName evidence="1">Uncharacterized protein</fullName>
    </submittedName>
</protein>
<proteinExistence type="predicted"/>